<dbReference type="InterPro" id="IPR012337">
    <property type="entry name" value="RNaseH-like_sf"/>
</dbReference>
<feature type="compositionally biased region" description="Basic and acidic residues" evidence="1">
    <location>
        <begin position="158"/>
        <end position="171"/>
    </location>
</feature>
<dbReference type="RefSeq" id="WP_124618590.1">
    <property type="nucleotide sequence ID" value="NZ_QTQX01000013.1"/>
</dbReference>
<proteinExistence type="predicted"/>
<dbReference type="Pfam" id="PF00075">
    <property type="entry name" value="RNase_H"/>
    <property type="match status" value="1"/>
</dbReference>
<evidence type="ECO:0000313" key="4">
    <source>
        <dbReference type="Proteomes" id="UP000269271"/>
    </source>
</evidence>
<dbReference type="SUPFAM" id="SSF53098">
    <property type="entry name" value="Ribonuclease H-like"/>
    <property type="match status" value="1"/>
</dbReference>
<sequence>MLVTIIADASWDPETGAGGYGYWSVSQRGRRSGGGALKSLARNNNVAEMMAVVNGVHMAFAHQIAMHGDSLLAQTDCQAAILAFEGKRLLSIDERMIVEGLNRLINANQADIRFKHVKGHTRGEVPRLWVNNHCDELAKTGMREARARVKSGAPPVVEKPKLTKKTPEQHAAKRRKRAAAELRNKTNLRKFAFEETGNTHDVDSRVLPIPPWEEHPLPEQPVARDGMGVPVAA</sequence>
<reference evidence="3 4" key="1">
    <citation type="submission" date="2018-08" db="EMBL/GenBank/DDBJ databases">
        <title>Comparative analysis of Burkholderia isolates from Puerto Rico.</title>
        <authorList>
            <person name="Hall C."/>
            <person name="Sahl J."/>
            <person name="Wagner D."/>
        </authorList>
    </citation>
    <scope>NUCLEOTIDE SEQUENCE [LARGE SCALE GENOMIC DNA]</scope>
    <source>
        <strain evidence="3 4">Bp9001</strain>
    </source>
</reference>
<gene>
    <name evidence="3" type="ORF">DF037_20765</name>
</gene>
<protein>
    <recommendedName>
        <fullName evidence="2">RNase H type-1 domain-containing protein</fullName>
    </recommendedName>
</protein>
<dbReference type="AlphaFoldDB" id="A0A3N8QQP3"/>
<dbReference type="PROSITE" id="PS50879">
    <property type="entry name" value="RNASE_H_1"/>
    <property type="match status" value="1"/>
</dbReference>
<feature type="domain" description="RNase H type-1" evidence="2">
    <location>
        <begin position="1"/>
        <end position="143"/>
    </location>
</feature>
<dbReference type="Proteomes" id="UP000269271">
    <property type="component" value="Unassembled WGS sequence"/>
</dbReference>
<evidence type="ECO:0000256" key="1">
    <source>
        <dbReference type="SAM" id="MobiDB-lite"/>
    </source>
</evidence>
<dbReference type="GO" id="GO:0003676">
    <property type="term" value="F:nucleic acid binding"/>
    <property type="evidence" value="ECO:0007669"/>
    <property type="project" value="InterPro"/>
</dbReference>
<dbReference type="InterPro" id="IPR002156">
    <property type="entry name" value="RNaseH_domain"/>
</dbReference>
<feature type="region of interest" description="Disordered" evidence="1">
    <location>
        <begin position="147"/>
        <end position="173"/>
    </location>
</feature>
<evidence type="ECO:0000313" key="3">
    <source>
        <dbReference type="EMBL" id="RQT26124.1"/>
    </source>
</evidence>
<evidence type="ECO:0000259" key="2">
    <source>
        <dbReference type="PROSITE" id="PS50879"/>
    </source>
</evidence>
<dbReference type="EMBL" id="QTQX01000013">
    <property type="protein sequence ID" value="RQT26124.1"/>
    <property type="molecule type" value="Genomic_DNA"/>
</dbReference>
<dbReference type="InterPro" id="IPR036397">
    <property type="entry name" value="RNaseH_sf"/>
</dbReference>
<comment type="caution">
    <text evidence="3">The sequence shown here is derived from an EMBL/GenBank/DDBJ whole genome shotgun (WGS) entry which is preliminary data.</text>
</comment>
<feature type="region of interest" description="Disordered" evidence="1">
    <location>
        <begin position="211"/>
        <end position="233"/>
    </location>
</feature>
<dbReference type="GO" id="GO:0004523">
    <property type="term" value="F:RNA-DNA hybrid ribonuclease activity"/>
    <property type="evidence" value="ECO:0007669"/>
    <property type="project" value="InterPro"/>
</dbReference>
<accession>A0A3N8QQP3</accession>
<name>A0A3N8QQP3_9BURK</name>
<dbReference type="Gene3D" id="3.30.420.10">
    <property type="entry name" value="Ribonuclease H-like superfamily/Ribonuclease H"/>
    <property type="match status" value="1"/>
</dbReference>
<organism evidence="3 4">
    <name type="scientific">Burkholderia contaminans</name>
    <dbReference type="NCBI Taxonomy" id="488447"/>
    <lineage>
        <taxon>Bacteria</taxon>
        <taxon>Pseudomonadati</taxon>
        <taxon>Pseudomonadota</taxon>
        <taxon>Betaproteobacteria</taxon>
        <taxon>Burkholderiales</taxon>
        <taxon>Burkholderiaceae</taxon>
        <taxon>Burkholderia</taxon>
        <taxon>Burkholderia cepacia complex</taxon>
    </lineage>
</organism>